<dbReference type="SUPFAM" id="SSF51735">
    <property type="entry name" value="NAD(P)-binding Rossmann-fold domains"/>
    <property type="match status" value="1"/>
</dbReference>
<name>A0A401LAD7_9FIRM</name>
<dbReference type="EMBL" id="BHVZ01000001">
    <property type="protein sequence ID" value="GCB28498.1"/>
    <property type="molecule type" value="Genomic_DNA"/>
</dbReference>
<evidence type="ECO:0008006" key="3">
    <source>
        <dbReference type="Google" id="ProtNLM"/>
    </source>
</evidence>
<evidence type="ECO:0000313" key="2">
    <source>
        <dbReference type="Proteomes" id="UP000287361"/>
    </source>
</evidence>
<dbReference type="Proteomes" id="UP000287361">
    <property type="component" value="Unassembled WGS sequence"/>
</dbReference>
<accession>A0A401LAD7</accession>
<organism evidence="1 2">
    <name type="scientific">Anaerotignum faecicola</name>
    <dbReference type="NCBI Taxonomy" id="2358141"/>
    <lineage>
        <taxon>Bacteria</taxon>
        <taxon>Bacillati</taxon>
        <taxon>Bacillota</taxon>
        <taxon>Clostridia</taxon>
        <taxon>Lachnospirales</taxon>
        <taxon>Anaerotignaceae</taxon>
        <taxon>Anaerotignum</taxon>
    </lineage>
</organism>
<sequence length="81" mass="8695">MEGHSDVTGFGKIALATTDMKVALQDAEIVLVTLPSIYHKSTAEKIAPHLQDGQYVVLNPAAGLGILETKKAFDETVVKQM</sequence>
<evidence type="ECO:0000313" key="1">
    <source>
        <dbReference type="EMBL" id="GCB28498.1"/>
    </source>
</evidence>
<keyword evidence="2" id="KW-1185">Reference proteome</keyword>
<dbReference type="AlphaFoldDB" id="A0A401LAD7"/>
<comment type="caution">
    <text evidence="1">The sequence shown here is derived from an EMBL/GenBank/DDBJ whole genome shotgun (WGS) entry which is preliminary data.</text>
</comment>
<protein>
    <recommendedName>
        <fullName evidence="3">Pyrroline-5-carboxylate reductase catalytic N-terminal domain-containing protein</fullName>
    </recommendedName>
</protein>
<reference evidence="1 2" key="1">
    <citation type="submission" date="2018-10" db="EMBL/GenBank/DDBJ databases">
        <title>Draft Genome Sequence of Anaerotignum sp. KCTC 15736.</title>
        <authorList>
            <person name="Choi S.H."/>
            <person name="Kim J.S."/>
            <person name="Kang S.W."/>
            <person name="Lee J.S."/>
            <person name="Park S.H."/>
        </authorList>
    </citation>
    <scope>NUCLEOTIDE SEQUENCE [LARGE SCALE GENOMIC DNA]</scope>
    <source>
        <strain evidence="1 2">KCTC 15736</strain>
    </source>
</reference>
<dbReference type="OrthoDB" id="1073746at2"/>
<dbReference type="InterPro" id="IPR036291">
    <property type="entry name" value="NAD(P)-bd_dom_sf"/>
</dbReference>
<gene>
    <name evidence="1" type="ORF">KGMB03357_01590</name>
</gene>
<proteinExistence type="predicted"/>
<dbReference type="Gene3D" id="3.40.50.720">
    <property type="entry name" value="NAD(P)-binding Rossmann-like Domain"/>
    <property type="match status" value="1"/>
</dbReference>